<proteinExistence type="predicted"/>
<keyword evidence="1" id="KW-1133">Transmembrane helix</keyword>
<dbReference type="OrthoDB" id="2085395at2"/>
<sequence>MTIHNQIHPLHLSFILLFVVTALFSAFIIIKILNTKKVPKLLDEEKYRSTMLGKMLEITKNDITVFNIWPFVSQLKTAKILSHKIKERELIYKVYRNSTEDFEHILLATEKENNFVVIVVDKNKNKTIGYYLLNQDREYDLVA</sequence>
<keyword evidence="3" id="KW-1185">Reference proteome</keyword>
<evidence type="ECO:0000313" key="3">
    <source>
        <dbReference type="Proteomes" id="UP000285211"/>
    </source>
</evidence>
<dbReference type="Proteomes" id="UP000285211">
    <property type="component" value="Unassembled WGS sequence"/>
</dbReference>
<accession>A0A437L3T9</accession>
<gene>
    <name evidence="2" type="ORF">EOD40_02390</name>
</gene>
<protein>
    <submittedName>
        <fullName evidence="2">Uncharacterized protein</fullName>
    </submittedName>
</protein>
<name>A0A437L3T9_9FLAO</name>
<keyword evidence="1" id="KW-0472">Membrane</keyword>
<reference evidence="2 3" key="1">
    <citation type="submission" date="2019-01" db="EMBL/GenBank/DDBJ databases">
        <authorList>
            <person name="Chen W.-M."/>
        </authorList>
    </citation>
    <scope>NUCLEOTIDE SEQUENCE [LARGE SCALE GENOMIC DNA]</scope>
    <source>
        <strain evidence="2 3">BBQ-12</strain>
    </source>
</reference>
<keyword evidence="1" id="KW-0812">Transmembrane</keyword>
<feature type="transmembrane region" description="Helical" evidence="1">
    <location>
        <begin position="12"/>
        <end position="33"/>
    </location>
</feature>
<dbReference type="EMBL" id="SACJ01000001">
    <property type="protein sequence ID" value="RVT79982.1"/>
    <property type="molecule type" value="Genomic_DNA"/>
</dbReference>
<dbReference type="AlphaFoldDB" id="A0A437L3T9"/>
<organism evidence="2 3">
    <name type="scientific">Flavobacterium sufflavum</name>
    <dbReference type="NCBI Taxonomy" id="1921138"/>
    <lineage>
        <taxon>Bacteria</taxon>
        <taxon>Pseudomonadati</taxon>
        <taxon>Bacteroidota</taxon>
        <taxon>Flavobacteriia</taxon>
        <taxon>Flavobacteriales</taxon>
        <taxon>Flavobacteriaceae</taxon>
        <taxon>Flavobacterium</taxon>
    </lineage>
</organism>
<evidence type="ECO:0000313" key="2">
    <source>
        <dbReference type="EMBL" id="RVT79982.1"/>
    </source>
</evidence>
<dbReference type="RefSeq" id="WP_128193297.1">
    <property type="nucleotide sequence ID" value="NZ_SACJ01000001.1"/>
</dbReference>
<comment type="caution">
    <text evidence="2">The sequence shown here is derived from an EMBL/GenBank/DDBJ whole genome shotgun (WGS) entry which is preliminary data.</text>
</comment>
<evidence type="ECO:0000256" key="1">
    <source>
        <dbReference type="SAM" id="Phobius"/>
    </source>
</evidence>